<comment type="caution">
    <text evidence="3">The sequence shown here is derived from an EMBL/GenBank/DDBJ whole genome shotgun (WGS) entry which is preliminary data.</text>
</comment>
<feature type="region of interest" description="Disordered" evidence="1">
    <location>
        <begin position="147"/>
        <end position="172"/>
    </location>
</feature>
<evidence type="ECO:0000313" key="4">
    <source>
        <dbReference type="Proteomes" id="UP000559256"/>
    </source>
</evidence>
<dbReference type="PANTHER" id="PTHR46791">
    <property type="entry name" value="EXPRESSED PROTEIN"/>
    <property type="match status" value="1"/>
</dbReference>
<dbReference type="Gene3D" id="1.10.10.60">
    <property type="entry name" value="Homeodomain-like"/>
    <property type="match status" value="1"/>
</dbReference>
<sequence>MSACQENDNLRRVPMLKVYLMAMDIGHGNCCGVHCVVHTVEEKWPRSMSLPPLPPPSITRHNANWPPNVTAAEQTLRNIYQASSQVLALPSVDPRRMDFHLRAITSDAVPLIIALDDFSPSKKLRRWVSECAEEFAGMCLRLTEAGNTQDHDQNNPNLEFPNPVTAVRTGKRGRPRKFIDPSYLRKALAPKRRINVSELARTLKVSRQTLTSYLKRHNIDYKFSNISNDQLDQLVKDFQERKPASGIRYLTRYLRRSGYRLQKRRIIGSLRRVDQLGHVLRARRVRKTQRVPYLVSCPNALWHIDGHHKLILWGIVIHGCIDGYSRKVSH</sequence>
<dbReference type="OrthoDB" id="2686689at2759"/>
<dbReference type="Proteomes" id="UP000559256">
    <property type="component" value="Unassembled WGS sequence"/>
</dbReference>
<dbReference type="EMBL" id="JAACJM010000051">
    <property type="protein sequence ID" value="KAF5357480.1"/>
    <property type="molecule type" value="Genomic_DNA"/>
</dbReference>
<proteinExistence type="predicted"/>
<dbReference type="AlphaFoldDB" id="A0A8H5G358"/>
<name>A0A8H5G358_9AGAR</name>
<evidence type="ECO:0000259" key="2">
    <source>
        <dbReference type="Pfam" id="PF24764"/>
    </source>
</evidence>
<evidence type="ECO:0000256" key="1">
    <source>
        <dbReference type="SAM" id="MobiDB-lite"/>
    </source>
</evidence>
<organism evidence="3 4">
    <name type="scientific">Tetrapyrgos nigripes</name>
    <dbReference type="NCBI Taxonomy" id="182062"/>
    <lineage>
        <taxon>Eukaryota</taxon>
        <taxon>Fungi</taxon>
        <taxon>Dikarya</taxon>
        <taxon>Basidiomycota</taxon>
        <taxon>Agaricomycotina</taxon>
        <taxon>Agaricomycetes</taxon>
        <taxon>Agaricomycetidae</taxon>
        <taxon>Agaricales</taxon>
        <taxon>Marasmiineae</taxon>
        <taxon>Marasmiaceae</taxon>
        <taxon>Tetrapyrgos</taxon>
    </lineage>
</organism>
<dbReference type="PANTHER" id="PTHR46791:SF5">
    <property type="entry name" value="CLR5 DOMAIN-CONTAINING PROTEIN-RELATED"/>
    <property type="match status" value="1"/>
</dbReference>
<evidence type="ECO:0000313" key="3">
    <source>
        <dbReference type="EMBL" id="KAF5357480.1"/>
    </source>
</evidence>
<gene>
    <name evidence="3" type="ORF">D9758_012525</name>
</gene>
<keyword evidence="4" id="KW-1185">Reference proteome</keyword>
<protein>
    <recommendedName>
        <fullName evidence="2">Integrase core domain-containing protein</fullName>
    </recommendedName>
</protein>
<dbReference type="Pfam" id="PF24764">
    <property type="entry name" value="rva_4"/>
    <property type="match status" value="1"/>
</dbReference>
<dbReference type="InterPro" id="IPR058913">
    <property type="entry name" value="Integrase_dom_put"/>
</dbReference>
<reference evidence="3 4" key="1">
    <citation type="journal article" date="2020" name="ISME J.">
        <title>Uncovering the hidden diversity of litter-decomposition mechanisms in mushroom-forming fungi.</title>
        <authorList>
            <person name="Floudas D."/>
            <person name="Bentzer J."/>
            <person name="Ahren D."/>
            <person name="Johansson T."/>
            <person name="Persson P."/>
            <person name="Tunlid A."/>
        </authorList>
    </citation>
    <scope>NUCLEOTIDE SEQUENCE [LARGE SCALE GENOMIC DNA]</scope>
    <source>
        <strain evidence="3 4">CBS 291.85</strain>
    </source>
</reference>
<accession>A0A8H5G358</accession>
<feature type="domain" description="Integrase core" evidence="2">
    <location>
        <begin position="293"/>
        <end position="328"/>
    </location>
</feature>